<sequence length="193" mass="22105">MLFPVPSLKTQIISMYQRPGFVESLQKWTNRVNIANLYTDIYDGKFQPFNSSAYSSGVIYGVICNLSRDIRFKRENILYLGLLPGPEEVKLHKINHYLSPIVDELLEFWVGVDLPSTDLHPTGKRIWMAVICCSNDIPAARKLCGHISALVGCHRCYKIANISGRKLNYGGFDDMTKWFVQKDLNEHQRNAEH</sequence>
<proteinExistence type="predicted"/>
<organism evidence="1 2">
    <name type="scientific">Rhizophagus irregularis (strain DAOM 197198w)</name>
    <name type="common">Glomus intraradices</name>
    <dbReference type="NCBI Taxonomy" id="1432141"/>
    <lineage>
        <taxon>Eukaryota</taxon>
        <taxon>Fungi</taxon>
        <taxon>Fungi incertae sedis</taxon>
        <taxon>Mucoromycota</taxon>
        <taxon>Glomeromycotina</taxon>
        <taxon>Glomeromycetes</taxon>
        <taxon>Glomerales</taxon>
        <taxon>Glomeraceae</taxon>
        <taxon>Rhizophagus</taxon>
    </lineage>
</organism>
<evidence type="ECO:0000313" key="1">
    <source>
        <dbReference type="EMBL" id="EXX66242.1"/>
    </source>
</evidence>
<dbReference type="Pfam" id="PF02992">
    <property type="entry name" value="Transposase_21"/>
    <property type="match status" value="1"/>
</dbReference>
<dbReference type="HOGENOM" id="CLU_078867_0_1_1"/>
<reference evidence="1 2" key="1">
    <citation type="submission" date="2014-02" db="EMBL/GenBank/DDBJ databases">
        <title>Single nucleus genome sequencing reveals high similarity among nuclei of an endomycorrhizal fungus.</title>
        <authorList>
            <person name="Lin K."/>
            <person name="Geurts R."/>
            <person name="Zhang Z."/>
            <person name="Limpens E."/>
            <person name="Saunders D.G."/>
            <person name="Mu D."/>
            <person name="Pang E."/>
            <person name="Cao H."/>
            <person name="Cha H."/>
            <person name="Lin T."/>
            <person name="Zhou Q."/>
            <person name="Shang Y."/>
            <person name="Li Y."/>
            <person name="Ivanov S."/>
            <person name="Sharma T."/>
            <person name="Velzen R.V."/>
            <person name="Ruijter N.D."/>
            <person name="Aanen D.K."/>
            <person name="Win J."/>
            <person name="Kamoun S."/>
            <person name="Bisseling T."/>
            <person name="Huang S."/>
        </authorList>
    </citation>
    <scope>NUCLEOTIDE SEQUENCE [LARGE SCALE GENOMIC DNA]</scope>
    <source>
        <strain evidence="2">DAOM197198w</strain>
    </source>
</reference>
<gene>
    <name evidence="1" type="ORF">RirG_125720</name>
</gene>
<evidence type="ECO:0000313" key="2">
    <source>
        <dbReference type="Proteomes" id="UP000022910"/>
    </source>
</evidence>
<dbReference type="OMA" id="RIWMAVI"/>
<dbReference type="AlphaFoldDB" id="A0A015J9L7"/>
<evidence type="ECO:0008006" key="3">
    <source>
        <dbReference type="Google" id="ProtNLM"/>
    </source>
</evidence>
<dbReference type="OrthoDB" id="3039677at2759"/>
<dbReference type="InterPro" id="IPR004242">
    <property type="entry name" value="Transposase_21"/>
</dbReference>
<comment type="caution">
    <text evidence="1">The sequence shown here is derived from an EMBL/GenBank/DDBJ whole genome shotgun (WGS) entry which is preliminary data.</text>
</comment>
<protein>
    <recommendedName>
        <fullName evidence="3">Transposase domain-containing protein</fullName>
    </recommendedName>
</protein>
<dbReference type="Proteomes" id="UP000022910">
    <property type="component" value="Unassembled WGS sequence"/>
</dbReference>
<dbReference type="STRING" id="1432141.A0A015J9L7"/>
<accession>A0A015J9L7</accession>
<dbReference type="EMBL" id="JEMT01019276">
    <property type="protein sequence ID" value="EXX66242.1"/>
    <property type="molecule type" value="Genomic_DNA"/>
</dbReference>
<name>A0A015J9L7_RHIIW</name>
<keyword evidence="2" id="KW-1185">Reference proteome</keyword>